<feature type="transmembrane region" description="Helical" evidence="1">
    <location>
        <begin position="7"/>
        <end position="24"/>
    </location>
</feature>
<keyword evidence="1" id="KW-0812">Transmembrane</keyword>
<dbReference type="RefSeq" id="WP_123609714.1">
    <property type="nucleotide sequence ID" value="NZ_RJVG01000006.1"/>
</dbReference>
<dbReference type="AlphaFoldDB" id="A0A3N1XL85"/>
<gene>
    <name evidence="2" type="ORF">EDD66_106167</name>
</gene>
<name>A0A3N1XL85_9FIRM</name>
<protein>
    <submittedName>
        <fullName evidence="2">Putative ABC transporter type IV</fullName>
    </submittedName>
</protein>
<feature type="transmembrane region" description="Helical" evidence="1">
    <location>
        <begin position="30"/>
        <end position="50"/>
    </location>
</feature>
<evidence type="ECO:0000256" key="1">
    <source>
        <dbReference type="SAM" id="Phobius"/>
    </source>
</evidence>
<dbReference type="EMBL" id="RJVG01000006">
    <property type="protein sequence ID" value="ROR27470.1"/>
    <property type="molecule type" value="Genomic_DNA"/>
</dbReference>
<dbReference type="InterPro" id="IPR010540">
    <property type="entry name" value="CmpB_TMEM229"/>
</dbReference>
<keyword evidence="1" id="KW-0472">Membrane</keyword>
<keyword evidence="3" id="KW-1185">Reference proteome</keyword>
<proteinExistence type="predicted"/>
<feature type="transmembrane region" description="Helical" evidence="1">
    <location>
        <begin position="57"/>
        <end position="83"/>
    </location>
</feature>
<evidence type="ECO:0000313" key="3">
    <source>
        <dbReference type="Proteomes" id="UP000273083"/>
    </source>
</evidence>
<evidence type="ECO:0000313" key="2">
    <source>
        <dbReference type="EMBL" id="ROR27470.1"/>
    </source>
</evidence>
<sequence length="140" mass="16083">MEHIIKYPFLMLVGGSIYYGLEIVNRGYSHWTMAIVGGMCFVLMGLLSEYNKWDIPLLGLMGISSIIVTTVEFIAGVILNLWLNLGIWDYSELPFNLLGQICLPFSIIWFFLSLPAILLNKYLRGWFTTQKDQDRNIINI</sequence>
<feature type="transmembrane region" description="Helical" evidence="1">
    <location>
        <begin position="95"/>
        <end position="119"/>
    </location>
</feature>
<organism evidence="2 3">
    <name type="scientific">Mobilisporobacter senegalensis</name>
    <dbReference type="NCBI Taxonomy" id="1329262"/>
    <lineage>
        <taxon>Bacteria</taxon>
        <taxon>Bacillati</taxon>
        <taxon>Bacillota</taxon>
        <taxon>Clostridia</taxon>
        <taxon>Lachnospirales</taxon>
        <taxon>Lachnospiraceae</taxon>
        <taxon>Mobilisporobacter</taxon>
    </lineage>
</organism>
<keyword evidence="1" id="KW-1133">Transmembrane helix</keyword>
<accession>A0A3N1XL85</accession>
<comment type="caution">
    <text evidence="2">The sequence shown here is derived from an EMBL/GenBank/DDBJ whole genome shotgun (WGS) entry which is preliminary data.</text>
</comment>
<dbReference type="OrthoDB" id="1752779at2"/>
<dbReference type="Proteomes" id="UP000273083">
    <property type="component" value="Unassembled WGS sequence"/>
</dbReference>
<reference evidence="2 3" key="1">
    <citation type="submission" date="2018-11" db="EMBL/GenBank/DDBJ databases">
        <title>Genomic Encyclopedia of Type Strains, Phase IV (KMG-IV): sequencing the most valuable type-strain genomes for metagenomic binning, comparative biology and taxonomic classification.</title>
        <authorList>
            <person name="Goeker M."/>
        </authorList>
    </citation>
    <scope>NUCLEOTIDE SEQUENCE [LARGE SCALE GENOMIC DNA]</scope>
    <source>
        <strain evidence="2 3">DSM 26537</strain>
    </source>
</reference>
<dbReference type="Pfam" id="PF06541">
    <property type="entry name" value="ABC_trans_CmpB"/>
    <property type="match status" value="1"/>
</dbReference>